<keyword evidence="3" id="KW-0804">Transcription</keyword>
<evidence type="ECO:0000256" key="1">
    <source>
        <dbReference type="ARBA" id="ARBA00023015"/>
    </source>
</evidence>
<dbReference type="GO" id="GO:0006950">
    <property type="term" value="P:response to stress"/>
    <property type="evidence" value="ECO:0007669"/>
    <property type="project" value="TreeGrafter"/>
</dbReference>
<organism evidence="5 6">
    <name type="scientific">Limoniibacter endophyticus</name>
    <dbReference type="NCBI Taxonomy" id="1565040"/>
    <lineage>
        <taxon>Bacteria</taxon>
        <taxon>Pseudomonadati</taxon>
        <taxon>Pseudomonadota</taxon>
        <taxon>Alphaproteobacteria</taxon>
        <taxon>Hyphomicrobiales</taxon>
        <taxon>Bartonellaceae</taxon>
        <taxon>Limoniibacter</taxon>
    </lineage>
</organism>
<dbReference type="InterPro" id="IPR036390">
    <property type="entry name" value="WH_DNA-bd_sf"/>
</dbReference>
<dbReference type="Pfam" id="PF12802">
    <property type="entry name" value="MarR_2"/>
    <property type="match status" value="1"/>
</dbReference>
<keyword evidence="6" id="KW-1185">Reference proteome</keyword>
<dbReference type="Proteomes" id="UP000641137">
    <property type="component" value="Unassembled WGS sequence"/>
</dbReference>
<evidence type="ECO:0000256" key="3">
    <source>
        <dbReference type="ARBA" id="ARBA00023163"/>
    </source>
</evidence>
<dbReference type="GO" id="GO:0003677">
    <property type="term" value="F:DNA binding"/>
    <property type="evidence" value="ECO:0007669"/>
    <property type="project" value="UniProtKB-KW"/>
</dbReference>
<evidence type="ECO:0000256" key="2">
    <source>
        <dbReference type="ARBA" id="ARBA00023125"/>
    </source>
</evidence>
<dbReference type="PANTHER" id="PTHR33164">
    <property type="entry name" value="TRANSCRIPTIONAL REGULATOR, MARR FAMILY"/>
    <property type="match status" value="1"/>
</dbReference>
<dbReference type="AlphaFoldDB" id="A0A8J3DJN2"/>
<dbReference type="PROSITE" id="PS50995">
    <property type="entry name" value="HTH_MARR_2"/>
    <property type="match status" value="1"/>
</dbReference>
<evidence type="ECO:0000313" key="5">
    <source>
        <dbReference type="EMBL" id="GHC74915.1"/>
    </source>
</evidence>
<dbReference type="PANTHER" id="PTHR33164:SF64">
    <property type="entry name" value="TRANSCRIPTIONAL REGULATOR SLYA"/>
    <property type="match status" value="1"/>
</dbReference>
<reference evidence="5" key="2">
    <citation type="submission" date="2020-09" db="EMBL/GenBank/DDBJ databases">
        <authorList>
            <person name="Sun Q."/>
            <person name="Kim S."/>
        </authorList>
    </citation>
    <scope>NUCLEOTIDE SEQUENCE</scope>
    <source>
        <strain evidence="5">KCTC 42097</strain>
    </source>
</reference>
<reference evidence="5" key="1">
    <citation type="journal article" date="2014" name="Int. J. Syst. Evol. Microbiol.">
        <title>Complete genome sequence of Corynebacterium casei LMG S-19264T (=DSM 44701T), isolated from a smear-ripened cheese.</title>
        <authorList>
            <consortium name="US DOE Joint Genome Institute (JGI-PGF)"/>
            <person name="Walter F."/>
            <person name="Albersmeier A."/>
            <person name="Kalinowski J."/>
            <person name="Ruckert C."/>
        </authorList>
    </citation>
    <scope>NUCLEOTIDE SEQUENCE</scope>
    <source>
        <strain evidence="5">KCTC 42097</strain>
    </source>
</reference>
<accession>A0A8J3DJN2</accession>
<name>A0A8J3DJN2_9HYPH</name>
<dbReference type="GO" id="GO:0003700">
    <property type="term" value="F:DNA-binding transcription factor activity"/>
    <property type="evidence" value="ECO:0007669"/>
    <property type="project" value="InterPro"/>
</dbReference>
<dbReference type="SMART" id="SM00347">
    <property type="entry name" value="HTH_MARR"/>
    <property type="match status" value="1"/>
</dbReference>
<feature type="domain" description="HTH marR-type" evidence="4">
    <location>
        <begin position="1"/>
        <end position="144"/>
    </location>
</feature>
<dbReference type="SUPFAM" id="SSF46785">
    <property type="entry name" value="Winged helix' DNA-binding domain"/>
    <property type="match status" value="1"/>
</dbReference>
<dbReference type="EMBL" id="BMZO01000008">
    <property type="protein sequence ID" value="GHC74915.1"/>
    <property type="molecule type" value="Genomic_DNA"/>
</dbReference>
<sequence>MNDPKDIADIRIGFGQSFVSIARLWRRAADLSLEKLGLSHATATPLRMLRRMGGEARQGAIAEASGIEGPGLVRIVDLLVAEGYVTRREDASDRRAKILVLTARGQTKADKIEKELTALRNLILADVSEEELRSTTTTIARIEKRIRTLYDL</sequence>
<keyword evidence="2" id="KW-0238">DNA-binding</keyword>
<dbReference type="PRINTS" id="PR00598">
    <property type="entry name" value="HTHMARR"/>
</dbReference>
<dbReference type="RefSeq" id="WP_189490517.1">
    <property type="nucleotide sequence ID" value="NZ_BMZO01000008.1"/>
</dbReference>
<dbReference type="InterPro" id="IPR039422">
    <property type="entry name" value="MarR/SlyA-like"/>
</dbReference>
<dbReference type="InterPro" id="IPR000835">
    <property type="entry name" value="HTH_MarR-typ"/>
</dbReference>
<proteinExistence type="predicted"/>
<evidence type="ECO:0000313" key="6">
    <source>
        <dbReference type="Proteomes" id="UP000641137"/>
    </source>
</evidence>
<evidence type="ECO:0000259" key="4">
    <source>
        <dbReference type="PROSITE" id="PS50995"/>
    </source>
</evidence>
<keyword evidence="1" id="KW-0805">Transcription regulation</keyword>
<comment type="caution">
    <text evidence="5">The sequence shown here is derived from an EMBL/GenBank/DDBJ whole genome shotgun (WGS) entry which is preliminary data.</text>
</comment>
<gene>
    <name evidence="5" type="ORF">GCM10010136_24240</name>
</gene>
<dbReference type="Gene3D" id="1.10.10.10">
    <property type="entry name" value="Winged helix-like DNA-binding domain superfamily/Winged helix DNA-binding domain"/>
    <property type="match status" value="1"/>
</dbReference>
<dbReference type="InterPro" id="IPR036388">
    <property type="entry name" value="WH-like_DNA-bd_sf"/>
</dbReference>
<protein>
    <submittedName>
        <fullName evidence="5">Transcriptional regulator</fullName>
    </submittedName>
</protein>